<organism evidence="2">
    <name type="scientific">mine drainage metagenome</name>
    <dbReference type="NCBI Taxonomy" id="410659"/>
    <lineage>
        <taxon>unclassified sequences</taxon>
        <taxon>metagenomes</taxon>
        <taxon>ecological metagenomes</taxon>
    </lineage>
</organism>
<keyword evidence="1" id="KW-1133">Transmembrane helix</keyword>
<keyword evidence="1" id="KW-0472">Membrane</keyword>
<evidence type="ECO:0000313" key="2">
    <source>
        <dbReference type="EMBL" id="EQD60647.1"/>
    </source>
</evidence>
<protein>
    <submittedName>
        <fullName evidence="2">Uncharacterized protein</fullName>
    </submittedName>
</protein>
<dbReference type="EMBL" id="AUZZ01002396">
    <property type="protein sequence ID" value="EQD60647.1"/>
    <property type="molecule type" value="Genomic_DNA"/>
</dbReference>
<comment type="caution">
    <text evidence="2">The sequence shown here is derived from an EMBL/GenBank/DDBJ whole genome shotgun (WGS) entry which is preliminary data.</text>
</comment>
<evidence type="ECO:0000256" key="1">
    <source>
        <dbReference type="SAM" id="Phobius"/>
    </source>
</evidence>
<reference evidence="2" key="1">
    <citation type="submission" date="2013-08" db="EMBL/GenBank/DDBJ databases">
        <authorList>
            <person name="Mendez C."/>
            <person name="Richter M."/>
            <person name="Ferrer M."/>
            <person name="Sanchez J."/>
        </authorList>
    </citation>
    <scope>NUCLEOTIDE SEQUENCE</scope>
</reference>
<dbReference type="AlphaFoldDB" id="T1ATE9"/>
<feature type="non-terminal residue" evidence="2">
    <location>
        <position position="1"/>
    </location>
</feature>
<proteinExistence type="predicted"/>
<keyword evidence="1" id="KW-0812">Transmembrane</keyword>
<accession>T1ATE9</accession>
<name>T1ATE9_9ZZZZ</name>
<feature type="transmembrane region" description="Helical" evidence="1">
    <location>
        <begin position="31"/>
        <end position="50"/>
    </location>
</feature>
<sequence>FMIAVAIFMFGVALKNDRLRTFGIGEIYEALASLVIVVFFLIYCSSLFWLDAVSGVRIHKSIQHLADIYRSNHKLDHCNSQKPVYYNGT</sequence>
<gene>
    <name evidence="2" type="ORF">B2A_03580</name>
</gene>
<reference evidence="2" key="2">
    <citation type="journal article" date="2014" name="ISME J.">
        <title>Microbial stratification in low pH oxic and suboxic macroscopic growths along an acid mine drainage.</title>
        <authorList>
            <person name="Mendez-Garcia C."/>
            <person name="Mesa V."/>
            <person name="Sprenger R.R."/>
            <person name="Richter M."/>
            <person name="Diez M.S."/>
            <person name="Solano J."/>
            <person name="Bargiela R."/>
            <person name="Golyshina O.V."/>
            <person name="Manteca A."/>
            <person name="Ramos J.L."/>
            <person name="Gallego J.R."/>
            <person name="Llorente I."/>
            <person name="Martins Dos Santos V.A."/>
            <person name="Jensen O.N."/>
            <person name="Pelaez A.I."/>
            <person name="Sanchez J."/>
            <person name="Ferrer M."/>
        </authorList>
    </citation>
    <scope>NUCLEOTIDE SEQUENCE</scope>
</reference>